<feature type="transmembrane region" description="Helical" evidence="10">
    <location>
        <begin position="144"/>
        <end position="161"/>
    </location>
</feature>
<dbReference type="PANTHER" id="PTHR30309:SF0">
    <property type="entry name" value="GLYCEROL-3-PHOSPHATE ACYLTRANSFERASE-RELATED"/>
    <property type="match status" value="1"/>
</dbReference>
<evidence type="ECO:0000256" key="1">
    <source>
        <dbReference type="ARBA" id="ARBA00022475"/>
    </source>
</evidence>
<evidence type="ECO:0000256" key="8">
    <source>
        <dbReference type="ARBA" id="ARBA00023209"/>
    </source>
</evidence>
<comment type="caution">
    <text evidence="11">The sequence shown here is derived from an EMBL/GenBank/DDBJ whole genome shotgun (WGS) entry which is preliminary data.</text>
</comment>
<name>A0AAW5ECM4_9BACI</name>
<evidence type="ECO:0000313" key="12">
    <source>
        <dbReference type="Proteomes" id="UP001431131"/>
    </source>
</evidence>
<comment type="subunit">
    <text evidence="10">Probably interacts with PlsX.</text>
</comment>
<comment type="pathway">
    <text evidence="10">Lipid metabolism; phospholipid metabolism.</text>
</comment>
<feature type="transmembrane region" description="Helical" evidence="10">
    <location>
        <begin position="167"/>
        <end position="185"/>
    </location>
</feature>
<keyword evidence="4 10" id="KW-0812">Transmembrane</keyword>
<dbReference type="SMART" id="SM01207">
    <property type="entry name" value="G3P_acyltransf"/>
    <property type="match status" value="1"/>
</dbReference>
<feature type="transmembrane region" description="Helical" evidence="10">
    <location>
        <begin position="86"/>
        <end position="103"/>
    </location>
</feature>
<comment type="subcellular location">
    <subcellularLocation>
        <location evidence="10">Cell membrane</location>
        <topology evidence="10">Multi-pass membrane protein</topology>
    </subcellularLocation>
</comment>
<evidence type="ECO:0000313" key="11">
    <source>
        <dbReference type="EMBL" id="MCH1627747.1"/>
    </source>
</evidence>
<keyword evidence="2 10" id="KW-0444">Lipid biosynthesis</keyword>
<evidence type="ECO:0000256" key="3">
    <source>
        <dbReference type="ARBA" id="ARBA00022679"/>
    </source>
</evidence>
<dbReference type="EC" id="2.3.1.275" evidence="10"/>
<dbReference type="GO" id="GO:0043772">
    <property type="term" value="F:acyl-phosphate glycerol-3-phosphate acyltransferase activity"/>
    <property type="evidence" value="ECO:0007669"/>
    <property type="project" value="UniProtKB-UniRule"/>
</dbReference>
<sequence>MYFIGAMIIGYLIGCIHGSQIIGKLKGVNIKQSGVKNAGASNTMIVLGWKYGIIVALIDIGKAVLPIVIGGIVLNDADLINELQVFILYIVGAAVIIGHNYPFTMNFSGGKGTASMVGLILALDWKIGLISIGILIITAIVTDYLVVGVFLMYITFTITTFVFDHGIYPTMIALFLFLLSVYKHVENIKRIKNKTEVRISGSFKKKK</sequence>
<feature type="transmembrane region" description="Helical" evidence="10">
    <location>
        <begin position="51"/>
        <end position="74"/>
    </location>
</feature>
<keyword evidence="7 10" id="KW-0472">Membrane</keyword>
<evidence type="ECO:0000256" key="5">
    <source>
        <dbReference type="ARBA" id="ARBA00022989"/>
    </source>
</evidence>
<keyword evidence="3 10" id="KW-0808">Transferase</keyword>
<reference evidence="11" key="1">
    <citation type="submission" date="2022-02" db="EMBL/GenBank/DDBJ databases">
        <title>Fredinandcohnia quinoae sp. nov. isolated from Chenopodium quinoa seeds.</title>
        <authorList>
            <person name="Saati-Santamaria Z."/>
            <person name="Flores-Felix J.D."/>
            <person name="Igual J.M."/>
            <person name="Velazquez E."/>
            <person name="Garcia-Fraile P."/>
            <person name="Martinez-Molina E."/>
        </authorList>
    </citation>
    <scope>NUCLEOTIDE SEQUENCE</scope>
    <source>
        <strain evidence="11">SECRCQ15</strain>
    </source>
</reference>
<dbReference type="HAMAP" id="MF_01043">
    <property type="entry name" value="PlsY"/>
    <property type="match status" value="1"/>
</dbReference>
<evidence type="ECO:0000256" key="9">
    <source>
        <dbReference type="ARBA" id="ARBA00023264"/>
    </source>
</evidence>
<keyword evidence="5 10" id="KW-1133">Transmembrane helix</keyword>
<dbReference type="Pfam" id="PF02660">
    <property type="entry name" value="G3P_acyltransf"/>
    <property type="match status" value="1"/>
</dbReference>
<keyword evidence="8 10" id="KW-0594">Phospholipid biosynthesis</keyword>
<dbReference type="InterPro" id="IPR003811">
    <property type="entry name" value="G3P_acylTferase_PlsY"/>
</dbReference>
<keyword evidence="1 10" id="KW-1003">Cell membrane</keyword>
<dbReference type="GO" id="GO:0008654">
    <property type="term" value="P:phospholipid biosynthetic process"/>
    <property type="evidence" value="ECO:0007669"/>
    <property type="project" value="UniProtKB-UniRule"/>
</dbReference>
<dbReference type="RefSeq" id="WP_240257685.1">
    <property type="nucleotide sequence ID" value="NZ_JAKTTI010000053.1"/>
</dbReference>
<evidence type="ECO:0000256" key="7">
    <source>
        <dbReference type="ARBA" id="ARBA00023136"/>
    </source>
</evidence>
<dbReference type="EMBL" id="JAKTTI010000053">
    <property type="protein sequence ID" value="MCH1627747.1"/>
    <property type="molecule type" value="Genomic_DNA"/>
</dbReference>
<evidence type="ECO:0000256" key="4">
    <source>
        <dbReference type="ARBA" id="ARBA00022692"/>
    </source>
</evidence>
<dbReference type="AlphaFoldDB" id="A0AAW5ECM4"/>
<proteinExistence type="inferred from homology"/>
<evidence type="ECO:0000256" key="6">
    <source>
        <dbReference type="ARBA" id="ARBA00023098"/>
    </source>
</evidence>
<dbReference type="GO" id="GO:0005886">
    <property type="term" value="C:plasma membrane"/>
    <property type="evidence" value="ECO:0007669"/>
    <property type="project" value="UniProtKB-SubCell"/>
</dbReference>
<keyword evidence="9 10" id="KW-1208">Phospholipid metabolism</keyword>
<keyword evidence="11" id="KW-0012">Acyltransferase</keyword>
<gene>
    <name evidence="10" type="primary">plsY</name>
    <name evidence="11" type="ORF">MJG50_20635</name>
</gene>
<keyword evidence="6 10" id="KW-0443">Lipid metabolism</keyword>
<keyword evidence="12" id="KW-1185">Reference proteome</keyword>
<feature type="transmembrane region" description="Helical" evidence="10">
    <location>
        <begin position="115"/>
        <end position="137"/>
    </location>
</feature>
<dbReference type="Proteomes" id="UP001431131">
    <property type="component" value="Unassembled WGS sequence"/>
</dbReference>
<comment type="similarity">
    <text evidence="10">Belongs to the PlsY family.</text>
</comment>
<evidence type="ECO:0000256" key="2">
    <source>
        <dbReference type="ARBA" id="ARBA00022516"/>
    </source>
</evidence>
<dbReference type="PANTHER" id="PTHR30309">
    <property type="entry name" value="INNER MEMBRANE PROTEIN YGIH"/>
    <property type="match status" value="1"/>
</dbReference>
<evidence type="ECO:0000256" key="10">
    <source>
        <dbReference type="HAMAP-Rule" id="MF_01043"/>
    </source>
</evidence>
<organism evidence="11 12">
    <name type="scientific">Fredinandcohnia quinoae</name>
    <dbReference type="NCBI Taxonomy" id="2918902"/>
    <lineage>
        <taxon>Bacteria</taxon>
        <taxon>Bacillati</taxon>
        <taxon>Bacillota</taxon>
        <taxon>Bacilli</taxon>
        <taxon>Bacillales</taxon>
        <taxon>Bacillaceae</taxon>
        <taxon>Fredinandcohnia</taxon>
    </lineage>
</organism>
<comment type="function">
    <text evidence="10">Catalyzes the transfer of an acyl group from acyl-phosphate (acyl-PO(4)) to glycerol-3-phosphate (G3P) to form lysophosphatidic acid (LPA). This enzyme utilizes acyl-phosphate as fatty acyl donor, but not acyl-CoA or acyl-ACP.</text>
</comment>
<protein>
    <recommendedName>
        <fullName evidence="10">Glycerol-3-phosphate acyltransferase</fullName>
    </recommendedName>
    <alternativeName>
        <fullName evidence="10">Acyl-PO4 G3P acyltransferase</fullName>
    </alternativeName>
    <alternativeName>
        <fullName evidence="10">Acyl-phosphate--glycerol-3-phosphate acyltransferase</fullName>
    </alternativeName>
    <alternativeName>
        <fullName evidence="10">G3P acyltransferase</fullName>
        <shortName evidence="10">GPAT</shortName>
        <ecNumber evidence="10">2.3.1.275</ecNumber>
    </alternativeName>
    <alternativeName>
        <fullName evidence="10">Lysophosphatidic acid synthase</fullName>
        <shortName evidence="10">LPA synthase</shortName>
    </alternativeName>
</protein>
<accession>A0AAW5ECM4</accession>
<comment type="catalytic activity">
    <reaction evidence="10">
        <text>an acyl phosphate + sn-glycerol 3-phosphate = a 1-acyl-sn-glycero-3-phosphate + phosphate</text>
        <dbReference type="Rhea" id="RHEA:34075"/>
        <dbReference type="ChEBI" id="CHEBI:43474"/>
        <dbReference type="ChEBI" id="CHEBI:57597"/>
        <dbReference type="ChEBI" id="CHEBI:57970"/>
        <dbReference type="ChEBI" id="CHEBI:59918"/>
        <dbReference type="EC" id="2.3.1.275"/>
    </reaction>
</comment>